<feature type="compositionally biased region" description="Polar residues" evidence="7">
    <location>
        <begin position="1512"/>
        <end position="1531"/>
    </location>
</feature>
<evidence type="ECO:0000256" key="1">
    <source>
        <dbReference type="ARBA" id="ARBA00022723"/>
    </source>
</evidence>
<feature type="compositionally biased region" description="Basic and acidic residues" evidence="7">
    <location>
        <begin position="1742"/>
        <end position="1755"/>
    </location>
</feature>
<evidence type="ECO:0000256" key="6">
    <source>
        <dbReference type="PROSITE-ProRule" id="PRU00042"/>
    </source>
</evidence>
<feature type="region of interest" description="Disordered" evidence="7">
    <location>
        <begin position="1629"/>
        <end position="1788"/>
    </location>
</feature>
<feature type="compositionally biased region" description="Basic and acidic residues" evidence="7">
    <location>
        <begin position="635"/>
        <end position="695"/>
    </location>
</feature>
<feature type="compositionally biased region" description="Low complexity" evidence="7">
    <location>
        <begin position="696"/>
        <end position="706"/>
    </location>
</feature>
<dbReference type="InterPro" id="IPR036236">
    <property type="entry name" value="Znf_C2H2_sf"/>
</dbReference>
<evidence type="ECO:0000256" key="7">
    <source>
        <dbReference type="SAM" id="MobiDB-lite"/>
    </source>
</evidence>
<evidence type="ECO:0000313" key="10">
    <source>
        <dbReference type="RefSeq" id="XP_026288452.1"/>
    </source>
</evidence>
<feature type="compositionally biased region" description="Basic and acidic residues" evidence="7">
    <location>
        <begin position="916"/>
        <end position="925"/>
    </location>
</feature>
<dbReference type="FunFam" id="3.30.160.60:FF:000446">
    <property type="entry name" value="Zinc finger protein"/>
    <property type="match status" value="1"/>
</dbReference>
<feature type="region of interest" description="Disordered" evidence="7">
    <location>
        <begin position="65"/>
        <end position="100"/>
    </location>
</feature>
<feature type="compositionally biased region" description="Basic and acidic residues" evidence="7">
    <location>
        <begin position="603"/>
        <end position="618"/>
    </location>
</feature>
<dbReference type="Proteomes" id="UP000504606">
    <property type="component" value="Unplaced"/>
</dbReference>
<dbReference type="PROSITE" id="PS00028">
    <property type="entry name" value="ZINC_FINGER_C2H2_1"/>
    <property type="match status" value="8"/>
</dbReference>
<sequence>MAMNESETEVHLENIPVETHHNFDDRTPEVEHPAVNKNIESVVLTNTSKISALTEFANATVVGAEKKDVSPKSDEKETSSMEQVLVPSTSEPEMELQNEGEDEGFKGFESIDDIEIDAEQMLQIVNVISLCEHDDIMNANQSQLDEIINADQSQLEDIIADQCQLHDIIKEEPFQLEDNMNENQCMEMQQDLQCADLLSDISTFDQQKNNAAEKQSTDNTSNLHQSHRLEGLESVCHNEHHVTEELQLLCQQGDSVTEDQRLMVAEANLRYGIPTVEYEVDHEESPVVEQPYLCTECRQRFSEHDDLEQHLWDHIAAMTGKHPHKCSKCPGRTFSDMKQHKRHHQMGLECDICGEAFHEAIILARHRMAAHARSKAYPCKMCKMTFTTRAELSQHKERHSKTKAFYCKMCSESFQSEVGLNVHMKTHSGSSKIRNIVREKGSPSHTSATKPHSCAHCRQDFISLEILQSHVKSEHSSASGINLICDVCQKSFLKLEDLKMHKTTHSDHKLYKCEECEASFAQKQVLKEHTQKHRDERKCQFCGHNSSSSSRLVKHMKKNHRDKIFDCKRCTKWFTSKEDLFVHTEKEHKNLHKKEKSYSSDLSKQEGKDRKTVHTKDVLEEESLSESPCTTEMSLEDREGSSSPDHSDSVSLKQEKLLEPPTRKAHPPNECREKMGDSNEVHSLEPLKKKLKEDTTLSSLESSTDTNHLTKHTHDDVRKSSESPDVRLMEDQKSKSSDSSKERPKGDKKSDSESSKEKSRHSKQELNESSKEKSRASKKTESDSSRDRLKDDEKSSGGKEQFKGFKIPKIRKSKEVNKTSESSDQPEEKPVEDMGPMSYGDFKDKFRDDKKSKSDELAQKEKKASFQESTKPPLNKIPLLATPPINKLPLLPTPVSNKIPLLATPNNISRPVKKSRWGEPLKEDTTTVWAGPSRVQSAETNRFKTSELTDRSAEDKKSSWHDSSKDRQLKKSRWGEPPKDDEVITPSTSVEKSMEDNRLKTNPSLTGKSKEENKSKANSLPPGQPVEDNRFRSNQTPMPLESNALKLNATSSGRISEDSRFKSNSASLGRHSDDYRSKSNSTATGRPVEDSRFKSNPAPTIRPTEDSRFKSNSVPSGRPVEDSRFKSDSAPTMRPTEDSRFKSNSVPSGRPLEDSRFKSDPAPTMRPTEDDRLKSNPVPTARLMEDSRFNSSTVPTKRPTEDKRVKPNPVLPGRPIEDTRIKSSVVPSGWPLDDNRLKSKPASTERHLEDKFKSNPVSTMRIEDNCLKTSWTSTTAIEGSTFKSTEYLEKQYNDFEQMIKQSMEKVVIDTKSIFFNSSKDKSREEKQSKWGETVRDGVRGDSSYKSLIGPASKDYKSVEDESLQEDHVSIYSGSPMDMSIGNDDSSNDNSVEEIKEDRADNKARADSKDRAIRKGRADSKVKEDSKEDQDDEGLIWGASFIKENNFQWGKSFLEDQKSMLLESRNEKAVEPSKPLKTDVPQGKSKSDLPSNRGKSSKEDKAACSKSLKDKSSNQLKSPKTSIDNAQSLYRNSSKESSIEDAQPVWFDPVQARPVEDTSMWYNSAKVQEMQSMWYNGPQGKTSESNKPIWASSSSERTAMGYVAHYETEWAESSTNSSINPMFYGKQHFQADSKSKVPEQSVGNIKEAPYFNSVFPPERNSERDLLGSYSSISDSGRNSNRNLHGSHSLVSAPERNLQKEVLGPHSSHLAPERNLGVLGMGSSQPEEESEENKGSNLSELLEEWLKGNNKPDEPVKSLKTGKPKGFVLPRGMSKNSDEMRWGESANCEPPIESIKERAVEDKKSNLSDMLEEWLKEHKK</sequence>
<proteinExistence type="predicted"/>
<dbReference type="GO" id="GO:0008270">
    <property type="term" value="F:zinc ion binding"/>
    <property type="evidence" value="ECO:0007669"/>
    <property type="project" value="UniProtKB-KW"/>
</dbReference>
<evidence type="ECO:0000256" key="3">
    <source>
        <dbReference type="ARBA" id="ARBA00022771"/>
    </source>
</evidence>
<gene>
    <name evidence="10" type="primary">LOC113213551</name>
</gene>
<evidence type="ECO:0000259" key="8">
    <source>
        <dbReference type="PROSITE" id="PS50157"/>
    </source>
</evidence>
<evidence type="ECO:0000256" key="5">
    <source>
        <dbReference type="ARBA" id="ARBA00023242"/>
    </source>
</evidence>
<feature type="compositionally biased region" description="Basic and acidic residues" evidence="7">
    <location>
        <begin position="65"/>
        <end position="79"/>
    </location>
</feature>
<feature type="compositionally biased region" description="Polar residues" evidence="7">
    <location>
        <begin position="80"/>
        <end position="91"/>
    </location>
</feature>
<keyword evidence="9" id="KW-1185">Reference proteome</keyword>
<evidence type="ECO:0000256" key="4">
    <source>
        <dbReference type="ARBA" id="ARBA00022833"/>
    </source>
</evidence>
<feature type="compositionally biased region" description="Basic and acidic residues" evidence="7">
    <location>
        <begin position="941"/>
        <end position="982"/>
    </location>
</feature>
<evidence type="ECO:0000313" key="9">
    <source>
        <dbReference type="Proteomes" id="UP000504606"/>
    </source>
</evidence>
<feature type="domain" description="C2H2-type" evidence="8">
    <location>
        <begin position="377"/>
        <end position="404"/>
    </location>
</feature>
<feature type="region of interest" description="Disordered" evidence="7">
    <location>
        <begin position="586"/>
        <end position="1256"/>
    </location>
</feature>
<dbReference type="PANTHER" id="PTHR24377">
    <property type="entry name" value="IP01015P-RELATED"/>
    <property type="match status" value="1"/>
</dbReference>
<name>A0A6J1T6A1_FRAOC</name>
<feature type="domain" description="C2H2-type" evidence="8">
    <location>
        <begin position="348"/>
        <end position="376"/>
    </location>
</feature>
<dbReference type="SUPFAM" id="SSF57667">
    <property type="entry name" value="beta-beta-alpha zinc fingers"/>
    <property type="match status" value="5"/>
</dbReference>
<dbReference type="GeneID" id="113213551"/>
<feature type="domain" description="C2H2-type" evidence="8">
    <location>
        <begin position="292"/>
        <end position="323"/>
    </location>
</feature>
<dbReference type="InterPro" id="IPR013087">
    <property type="entry name" value="Znf_C2H2_type"/>
</dbReference>
<dbReference type="RefSeq" id="XP_026288452.1">
    <property type="nucleotide sequence ID" value="XM_026432667.2"/>
</dbReference>
<feature type="compositionally biased region" description="Basic and acidic residues" evidence="7">
    <location>
        <begin position="1495"/>
        <end position="1511"/>
    </location>
</feature>
<feature type="region of interest" description="Disordered" evidence="7">
    <location>
        <begin position="1463"/>
        <end position="1543"/>
    </location>
</feature>
<dbReference type="KEGG" id="foc:113213551"/>
<feature type="compositionally biased region" description="Basic and acidic residues" evidence="7">
    <location>
        <begin position="841"/>
        <end position="865"/>
    </location>
</feature>
<evidence type="ECO:0000256" key="2">
    <source>
        <dbReference type="ARBA" id="ARBA00022737"/>
    </source>
</evidence>
<accession>A0A6J1T6A1</accession>
<dbReference type="InterPro" id="IPR050826">
    <property type="entry name" value="Krueppel_C2H2_ZnFinger"/>
</dbReference>
<dbReference type="Pfam" id="PF13912">
    <property type="entry name" value="zf-C2H2_6"/>
    <property type="match status" value="3"/>
</dbReference>
<dbReference type="PROSITE" id="PS50157">
    <property type="entry name" value="ZINC_FINGER_C2H2_2"/>
    <property type="match status" value="7"/>
</dbReference>
<dbReference type="Gene3D" id="3.30.160.60">
    <property type="entry name" value="Classic Zinc Finger"/>
    <property type="match status" value="6"/>
</dbReference>
<feature type="domain" description="C2H2-type" evidence="8">
    <location>
        <begin position="405"/>
        <end position="432"/>
    </location>
</feature>
<keyword evidence="1" id="KW-0479">Metal-binding</keyword>
<feature type="compositionally biased region" description="Basic and acidic residues" evidence="7">
    <location>
        <begin position="1318"/>
        <end position="1339"/>
    </location>
</feature>
<feature type="compositionally biased region" description="Basic and acidic residues" evidence="7">
    <location>
        <begin position="1353"/>
        <end position="1368"/>
    </location>
</feature>
<feature type="compositionally biased region" description="Basic and acidic residues" evidence="7">
    <location>
        <begin position="1463"/>
        <end position="1476"/>
    </location>
</feature>
<feature type="compositionally biased region" description="Basic and acidic residues" evidence="7">
    <location>
        <begin position="1392"/>
        <end position="1425"/>
    </location>
</feature>
<feature type="compositionally biased region" description="Polar residues" evidence="7">
    <location>
        <begin position="1667"/>
        <end position="1688"/>
    </location>
</feature>
<protein>
    <submittedName>
        <fullName evidence="10">Uncharacterized protein LOC113213551</fullName>
    </submittedName>
</protein>
<organism evidence="9 10">
    <name type="scientific">Frankliniella occidentalis</name>
    <name type="common">Western flower thrips</name>
    <name type="synonym">Euthrips occidentalis</name>
    <dbReference type="NCBI Taxonomy" id="133901"/>
    <lineage>
        <taxon>Eukaryota</taxon>
        <taxon>Metazoa</taxon>
        <taxon>Ecdysozoa</taxon>
        <taxon>Arthropoda</taxon>
        <taxon>Hexapoda</taxon>
        <taxon>Insecta</taxon>
        <taxon>Pterygota</taxon>
        <taxon>Neoptera</taxon>
        <taxon>Paraneoptera</taxon>
        <taxon>Thysanoptera</taxon>
        <taxon>Terebrantia</taxon>
        <taxon>Thripoidea</taxon>
        <taxon>Thripidae</taxon>
        <taxon>Frankliniella</taxon>
    </lineage>
</organism>
<dbReference type="SMART" id="SM00355">
    <property type="entry name" value="ZnF_C2H2"/>
    <property type="match status" value="10"/>
</dbReference>
<keyword evidence="2" id="KW-0677">Repeat</keyword>
<feature type="domain" description="C2H2-type" evidence="8">
    <location>
        <begin position="511"/>
        <end position="538"/>
    </location>
</feature>
<keyword evidence="5" id="KW-0539">Nucleus</keyword>
<keyword evidence="4" id="KW-0862">Zinc</keyword>
<feature type="domain" description="C2H2-type" evidence="8">
    <location>
        <begin position="565"/>
        <end position="597"/>
    </location>
</feature>
<dbReference type="OrthoDB" id="1405595at2759"/>
<feature type="region of interest" description="Disordered" evidence="7">
    <location>
        <begin position="1317"/>
        <end position="1434"/>
    </location>
</feature>
<feature type="domain" description="C2H2-type" evidence="8">
    <location>
        <begin position="483"/>
        <end position="510"/>
    </location>
</feature>
<feature type="compositionally biased region" description="Basic and acidic residues" evidence="7">
    <location>
        <begin position="712"/>
        <end position="803"/>
    </location>
</feature>
<feature type="compositionally biased region" description="Basic and acidic residues" evidence="7">
    <location>
        <begin position="1233"/>
        <end position="1253"/>
    </location>
</feature>
<dbReference type="GO" id="GO:0005634">
    <property type="term" value="C:nucleus"/>
    <property type="evidence" value="ECO:0007669"/>
    <property type="project" value="UniProtKB-ARBA"/>
</dbReference>
<keyword evidence="3 6" id="KW-0863">Zinc-finger</keyword>
<reference evidence="10" key="1">
    <citation type="submission" date="2025-08" db="UniProtKB">
        <authorList>
            <consortium name="RefSeq"/>
        </authorList>
    </citation>
    <scope>IDENTIFICATION</scope>
    <source>
        <tissue evidence="10">Whole organism</tissue>
    </source>
</reference>